<keyword evidence="2" id="KW-1185">Reference proteome</keyword>
<sequence length="114" mass="12369">MNSLNLIALREIYGLRRVHLSVTSILLSASTIHLLNLPSAPATLHLTQALQDLEATSVNHHFAARCIDIIHSLAANWKISLPGSLGPGSALGKGTFRKWSSPPANFAPFFIPRH</sequence>
<accession>A0A6G1KZ08</accession>
<reference evidence="1" key="1">
    <citation type="journal article" date="2020" name="Stud. Mycol.">
        <title>101 Dothideomycetes genomes: a test case for predicting lifestyles and emergence of pathogens.</title>
        <authorList>
            <person name="Haridas S."/>
            <person name="Albert R."/>
            <person name="Binder M."/>
            <person name="Bloem J."/>
            <person name="Labutti K."/>
            <person name="Salamov A."/>
            <person name="Andreopoulos B."/>
            <person name="Baker S."/>
            <person name="Barry K."/>
            <person name="Bills G."/>
            <person name="Bluhm B."/>
            <person name="Cannon C."/>
            <person name="Castanera R."/>
            <person name="Culley D."/>
            <person name="Daum C."/>
            <person name="Ezra D."/>
            <person name="Gonzalez J."/>
            <person name="Henrissat B."/>
            <person name="Kuo A."/>
            <person name="Liang C."/>
            <person name="Lipzen A."/>
            <person name="Lutzoni F."/>
            <person name="Magnuson J."/>
            <person name="Mondo S."/>
            <person name="Nolan M."/>
            <person name="Ohm R."/>
            <person name="Pangilinan J."/>
            <person name="Park H.-J."/>
            <person name="Ramirez L."/>
            <person name="Alfaro M."/>
            <person name="Sun H."/>
            <person name="Tritt A."/>
            <person name="Yoshinaga Y."/>
            <person name="Zwiers L.-H."/>
            <person name="Turgeon B."/>
            <person name="Goodwin S."/>
            <person name="Spatafora J."/>
            <person name="Crous P."/>
            <person name="Grigoriev I."/>
        </authorList>
    </citation>
    <scope>NUCLEOTIDE SEQUENCE</scope>
    <source>
        <strain evidence="1">CBS 116005</strain>
    </source>
</reference>
<dbReference type="Proteomes" id="UP000799436">
    <property type="component" value="Unassembled WGS sequence"/>
</dbReference>
<dbReference type="OrthoDB" id="3911960at2759"/>
<name>A0A6G1KZ08_9PEZI</name>
<evidence type="ECO:0000313" key="1">
    <source>
        <dbReference type="EMBL" id="KAF2765274.1"/>
    </source>
</evidence>
<protein>
    <submittedName>
        <fullName evidence="1">Uncharacterized protein</fullName>
    </submittedName>
</protein>
<dbReference type="EMBL" id="ML995896">
    <property type="protein sequence ID" value="KAF2765274.1"/>
    <property type="molecule type" value="Genomic_DNA"/>
</dbReference>
<gene>
    <name evidence="1" type="ORF">EJ03DRAFT_210798</name>
</gene>
<organism evidence="1 2">
    <name type="scientific">Teratosphaeria nubilosa</name>
    <dbReference type="NCBI Taxonomy" id="161662"/>
    <lineage>
        <taxon>Eukaryota</taxon>
        <taxon>Fungi</taxon>
        <taxon>Dikarya</taxon>
        <taxon>Ascomycota</taxon>
        <taxon>Pezizomycotina</taxon>
        <taxon>Dothideomycetes</taxon>
        <taxon>Dothideomycetidae</taxon>
        <taxon>Mycosphaerellales</taxon>
        <taxon>Teratosphaeriaceae</taxon>
        <taxon>Teratosphaeria</taxon>
    </lineage>
</organism>
<evidence type="ECO:0000313" key="2">
    <source>
        <dbReference type="Proteomes" id="UP000799436"/>
    </source>
</evidence>
<dbReference type="AlphaFoldDB" id="A0A6G1KZ08"/>
<proteinExistence type="predicted"/>